<accession>A0A1X7UXZ9</accession>
<evidence type="ECO:0000256" key="1">
    <source>
        <dbReference type="SAM" id="Phobius"/>
    </source>
</evidence>
<dbReference type="InParanoid" id="A0A1X7UXZ9"/>
<keyword evidence="1" id="KW-0812">Transmembrane</keyword>
<keyword evidence="1" id="KW-0472">Membrane</keyword>
<name>A0A1X7UXZ9_AMPQE</name>
<proteinExistence type="predicted"/>
<reference evidence="2" key="1">
    <citation type="submission" date="2017-05" db="UniProtKB">
        <authorList>
            <consortium name="EnsemblMetazoa"/>
        </authorList>
    </citation>
    <scope>IDENTIFICATION</scope>
</reference>
<organism evidence="2">
    <name type="scientific">Amphimedon queenslandica</name>
    <name type="common">Sponge</name>
    <dbReference type="NCBI Taxonomy" id="400682"/>
    <lineage>
        <taxon>Eukaryota</taxon>
        <taxon>Metazoa</taxon>
        <taxon>Porifera</taxon>
        <taxon>Demospongiae</taxon>
        <taxon>Heteroscleromorpha</taxon>
        <taxon>Haplosclerida</taxon>
        <taxon>Niphatidae</taxon>
        <taxon>Amphimedon</taxon>
    </lineage>
</organism>
<dbReference type="AlphaFoldDB" id="A0A1X7UXZ9"/>
<keyword evidence="1" id="KW-1133">Transmembrane helix</keyword>
<sequence>SSEPFILAFDTSQLYPNITTTTATQSSPTITTDIVVMWSTSTVILLMICLISSACFIIIYMRKARSISLQQQRVLTASNEAYQFNSLMINNNPAYEDIGRSRAEAFINNEPTYDEIAKS</sequence>
<dbReference type="EnsemblMetazoa" id="Aqu2.1.32855_001">
    <property type="protein sequence ID" value="Aqu2.1.32855_001"/>
    <property type="gene ID" value="Aqu2.1.32855"/>
</dbReference>
<evidence type="ECO:0000313" key="2">
    <source>
        <dbReference type="EnsemblMetazoa" id="Aqu2.1.32855_001"/>
    </source>
</evidence>
<protein>
    <submittedName>
        <fullName evidence="2">Uncharacterized protein</fullName>
    </submittedName>
</protein>
<feature type="transmembrane region" description="Helical" evidence="1">
    <location>
        <begin position="35"/>
        <end position="61"/>
    </location>
</feature>